<sequence>MLFRFAPRAAPRLRRARLGVFGYFAVSGLTMGCWAAGLPALDERLSLGPGRLGNVLLLIAAGALVSMLFTGRACDRFTSRAITRFAGPVNALALIAPVLADSYGALAVAAFGYGLTLGAIEIAMNVNSIEVESSYGRPIVSAFHGLWSLGGAVGGGLTALGNHLGADPQALLVTVAVLSAGLFLYFGIMLLPPPAAPAAVTPEGAARARTGGLRWGVVILLGVVAFSGYVSEGAAIDWASVHARRVLDADLAVAPIAYTVFGAAMTIVRLLGDPIRGRLGSAKTLALAGAMAAAGYTLVLVSPWAGGAAVAVACLGWLLTGSGLATVVPVVFSAVGANGGSVGKALSTVTAFGSAGLLIGPGVIGQLAEATSLPTALMVPAGLAVVVAVFGPPAIRALTGGRSDAIRPGATTPDKPVGEPVA</sequence>
<feature type="transmembrane region" description="Helical" evidence="6">
    <location>
        <begin position="138"/>
        <end position="158"/>
    </location>
</feature>
<feature type="region of interest" description="Disordered" evidence="5">
    <location>
        <begin position="402"/>
        <end position="422"/>
    </location>
</feature>
<comment type="subcellular location">
    <subcellularLocation>
        <location evidence="1">Membrane</location>
        <topology evidence="1">Multi-pass membrane protein</topology>
    </subcellularLocation>
</comment>
<dbReference type="AlphaFoldDB" id="A0A562V3T6"/>
<keyword evidence="4 6" id="KW-0472">Membrane</keyword>
<feature type="transmembrane region" description="Helical" evidence="6">
    <location>
        <begin position="106"/>
        <end position="126"/>
    </location>
</feature>
<feature type="transmembrane region" description="Helical" evidence="6">
    <location>
        <begin position="345"/>
        <end position="364"/>
    </location>
</feature>
<reference evidence="7 8" key="1">
    <citation type="journal article" date="2013" name="Stand. Genomic Sci.">
        <title>Genomic Encyclopedia of Type Strains, Phase I: The one thousand microbial genomes (KMG-I) project.</title>
        <authorList>
            <person name="Kyrpides N.C."/>
            <person name="Woyke T."/>
            <person name="Eisen J.A."/>
            <person name="Garrity G."/>
            <person name="Lilburn T.G."/>
            <person name="Beck B.J."/>
            <person name="Whitman W.B."/>
            <person name="Hugenholtz P."/>
            <person name="Klenk H.P."/>
        </authorList>
    </citation>
    <scope>NUCLEOTIDE SEQUENCE [LARGE SCALE GENOMIC DNA]</scope>
    <source>
        <strain evidence="7 8">DSM 45044</strain>
    </source>
</reference>
<proteinExistence type="predicted"/>
<dbReference type="InterPro" id="IPR036259">
    <property type="entry name" value="MFS_trans_sf"/>
</dbReference>
<dbReference type="InterPro" id="IPR011701">
    <property type="entry name" value="MFS"/>
</dbReference>
<accession>A0A562V3T6</accession>
<evidence type="ECO:0000256" key="6">
    <source>
        <dbReference type="SAM" id="Phobius"/>
    </source>
</evidence>
<dbReference type="GO" id="GO:0016020">
    <property type="term" value="C:membrane"/>
    <property type="evidence" value="ECO:0007669"/>
    <property type="project" value="UniProtKB-SubCell"/>
</dbReference>
<dbReference type="PANTHER" id="PTHR23514">
    <property type="entry name" value="BYPASS OF STOP CODON PROTEIN 6"/>
    <property type="match status" value="1"/>
</dbReference>
<evidence type="ECO:0000313" key="7">
    <source>
        <dbReference type="EMBL" id="TWJ12551.1"/>
    </source>
</evidence>
<feature type="transmembrane region" description="Helical" evidence="6">
    <location>
        <begin position="376"/>
        <end position="398"/>
    </location>
</feature>
<evidence type="ECO:0000256" key="4">
    <source>
        <dbReference type="ARBA" id="ARBA00023136"/>
    </source>
</evidence>
<dbReference type="GO" id="GO:0022857">
    <property type="term" value="F:transmembrane transporter activity"/>
    <property type="evidence" value="ECO:0007669"/>
    <property type="project" value="InterPro"/>
</dbReference>
<feature type="transmembrane region" description="Helical" evidence="6">
    <location>
        <begin position="81"/>
        <end position="100"/>
    </location>
</feature>
<dbReference type="SUPFAM" id="SSF103473">
    <property type="entry name" value="MFS general substrate transporter"/>
    <property type="match status" value="1"/>
</dbReference>
<feature type="transmembrane region" description="Helical" evidence="6">
    <location>
        <begin position="251"/>
        <end position="272"/>
    </location>
</feature>
<organism evidence="7 8">
    <name type="scientific">Stackebrandtia albiflava</name>
    <dbReference type="NCBI Taxonomy" id="406432"/>
    <lineage>
        <taxon>Bacteria</taxon>
        <taxon>Bacillati</taxon>
        <taxon>Actinomycetota</taxon>
        <taxon>Actinomycetes</taxon>
        <taxon>Glycomycetales</taxon>
        <taxon>Glycomycetaceae</taxon>
        <taxon>Stackebrandtia</taxon>
    </lineage>
</organism>
<evidence type="ECO:0000256" key="2">
    <source>
        <dbReference type="ARBA" id="ARBA00022692"/>
    </source>
</evidence>
<evidence type="ECO:0000256" key="3">
    <source>
        <dbReference type="ARBA" id="ARBA00022989"/>
    </source>
</evidence>
<dbReference type="CDD" id="cd17393">
    <property type="entry name" value="MFS_MosC_like"/>
    <property type="match status" value="1"/>
</dbReference>
<dbReference type="Pfam" id="PF07690">
    <property type="entry name" value="MFS_1"/>
    <property type="match status" value="1"/>
</dbReference>
<name>A0A562V3T6_9ACTN</name>
<protein>
    <submittedName>
        <fullName evidence="7">Fucose permease</fullName>
    </submittedName>
</protein>
<keyword evidence="8" id="KW-1185">Reference proteome</keyword>
<dbReference type="Proteomes" id="UP000321617">
    <property type="component" value="Unassembled WGS sequence"/>
</dbReference>
<dbReference type="OrthoDB" id="151222at2"/>
<dbReference type="EMBL" id="VLLL01000006">
    <property type="protein sequence ID" value="TWJ12551.1"/>
    <property type="molecule type" value="Genomic_DNA"/>
</dbReference>
<dbReference type="PROSITE" id="PS51257">
    <property type="entry name" value="PROKAR_LIPOPROTEIN"/>
    <property type="match status" value="1"/>
</dbReference>
<keyword evidence="2 6" id="KW-0812">Transmembrane</keyword>
<evidence type="ECO:0000256" key="1">
    <source>
        <dbReference type="ARBA" id="ARBA00004141"/>
    </source>
</evidence>
<feature type="transmembrane region" description="Helical" evidence="6">
    <location>
        <begin position="310"/>
        <end position="333"/>
    </location>
</feature>
<feature type="transmembrane region" description="Helical" evidence="6">
    <location>
        <begin position="284"/>
        <end position="304"/>
    </location>
</feature>
<dbReference type="Gene3D" id="1.20.1250.20">
    <property type="entry name" value="MFS general substrate transporter like domains"/>
    <property type="match status" value="2"/>
</dbReference>
<dbReference type="PANTHER" id="PTHR23514:SF13">
    <property type="entry name" value="INNER MEMBRANE PROTEIN YBJJ"/>
    <property type="match status" value="1"/>
</dbReference>
<dbReference type="RefSeq" id="WP_147139769.1">
    <property type="nucleotide sequence ID" value="NZ_BAABIJ010000002.1"/>
</dbReference>
<feature type="transmembrane region" description="Helical" evidence="6">
    <location>
        <begin position="52"/>
        <end position="69"/>
    </location>
</feature>
<keyword evidence="3 6" id="KW-1133">Transmembrane helix</keyword>
<comment type="caution">
    <text evidence="7">The sequence shown here is derived from an EMBL/GenBank/DDBJ whole genome shotgun (WGS) entry which is preliminary data.</text>
</comment>
<evidence type="ECO:0000256" key="5">
    <source>
        <dbReference type="SAM" id="MobiDB-lite"/>
    </source>
</evidence>
<feature type="transmembrane region" description="Helical" evidence="6">
    <location>
        <begin position="212"/>
        <end position="231"/>
    </location>
</feature>
<evidence type="ECO:0000313" key="8">
    <source>
        <dbReference type="Proteomes" id="UP000321617"/>
    </source>
</evidence>
<feature type="transmembrane region" description="Helical" evidence="6">
    <location>
        <begin position="20"/>
        <end position="40"/>
    </location>
</feature>
<gene>
    <name evidence="7" type="ORF">LX16_3310</name>
</gene>
<feature type="transmembrane region" description="Helical" evidence="6">
    <location>
        <begin position="170"/>
        <end position="191"/>
    </location>
</feature>
<dbReference type="InterPro" id="IPR051788">
    <property type="entry name" value="MFS_Transporter"/>
</dbReference>